<dbReference type="GO" id="GO:0008483">
    <property type="term" value="F:transaminase activity"/>
    <property type="evidence" value="ECO:0007669"/>
    <property type="project" value="InterPro"/>
</dbReference>
<dbReference type="InterPro" id="IPR005814">
    <property type="entry name" value="Aminotrans_3"/>
</dbReference>
<gene>
    <name evidence="3" type="ORF">METZ01_LOCUS409796</name>
</gene>
<organism evidence="3">
    <name type="scientific">marine metagenome</name>
    <dbReference type="NCBI Taxonomy" id="408172"/>
    <lineage>
        <taxon>unclassified sequences</taxon>
        <taxon>metagenomes</taxon>
        <taxon>ecological metagenomes</taxon>
    </lineage>
</organism>
<proteinExistence type="predicted"/>
<dbReference type="PANTHER" id="PTHR43713:SF3">
    <property type="entry name" value="GLUTAMATE-1-SEMIALDEHYDE 2,1-AMINOMUTASE 1, CHLOROPLASTIC-RELATED"/>
    <property type="match status" value="1"/>
</dbReference>
<dbReference type="GO" id="GO:0030170">
    <property type="term" value="F:pyridoxal phosphate binding"/>
    <property type="evidence" value="ECO:0007669"/>
    <property type="project" value="InterPro"/>
</dbReference>
<feature type="non-terminal residue" evidence="3">
    <location>
        <position position="95"/>
    </location>
</feature>
<dbReference type="InterPro" id="IPR015421">
    <property type="entry name" value="PyrdxlP-dep_Trfase_major"/>
</dbReference>
<dbReference type="SUPFAM" id="SSF53383">
    <property type="entry name" value="PLP-dependent transferases"/>
    <property type="match status" value="1"/>
</dbReference>
<comment type="cofactor">
    <cofactor evidence="1">
        <name>pyridoxal 5'-phosphate</name>
        <dbReference type="ChEBI" id="CHEBI:597326"/>
    </cofactor>
</comment>
<dbReference type="InterPro" id="IPR015422">
    <property type="entry name" value="PyrdxlP-dep_Trfase_small"/>
</dbReference>
<evidence type="ECO:0000256" key="2">
    <source>
        <dbReference type="ARBA" id="ARBA00022898"/>
    </source>
</evidence>
<evidence type="ECO:0000256" key="1">
    <source>
        <dbReference type="ARBA" id="ARBA00001933"/>
    </source>
</evidence>
<protein>
    <recommendedName>
        <fullName evidence="4">Glutamate-1-semialdehyde 2,1-aminomutase</fullName>
    </recommendedName>
</protein>
<name>A0A382WDU1_9ZZZZ</name>
<sequence length="95" mass="9895">VKASSVAAFAQAQQVIPGGVNSPARAYGAVGGGPRFIDRGVGSRLYDIDGREYIDYVCSWGPLIFGHAHPRVVSALREACGKGTSFGAPTQAETE</sequence>
<evidence type="ECO:0000313" key="3">
    <source>
        <dbReference type="EMBL" id="SVD56942.1"/>
    </source>
</evidence>
<dbReference type="EMBL" id="UINC01159064">
    <property type="protein sequence ID" value="SVD56942.1"/>
    <property type="molecule type" value="Genomic_DNA"/>
</dbReference>
<dbReference type="Gene3D" id="3.90.1150.10">
    <property type="entry name" value="Aspartate Aminotransferase, domain 1"/>
    <property type="match status" value="1"/>
</dbReference>
<evidence type="ECO:0008006" key="4">
    <source>
        <dbReference type="Google" id="ProtNLM"/>
    </source>
</evidence>
<accession>A0A382WDU1</accession>
<dbReference type="InterPro" id="IPR015424">
    <property type="entry name" value="PyrdxlP-dep_Trfase"/>
</dbReference>
<dbReference type="Pfam" id="PF00202">
    <property type="entry name" value="Aminotran_3"/>
    <property type="match status" value="1"/>
</dbReference>
<dbReference type="AlphaFoldDB" id="A0A382WDU1"/>
<reference evidence="3" key="1">
    <citation type="submission" date="2018-05" db="EMBL/GenBank/DDBJ databases">
        <authorList>
            <person name="Lanie J.A."/>
            <person name="Ng W.-L."/>
            <person name="Kazmierczak K.M."/>
            <person name="Andrzejewski T.M."/>
            <person name="Davidsen T.M."/>
            <person name="Wayne K.J."/>
            <person name="Tettelin H."/>
            <person name="Glass J.I."/>
            <person name="Rusch D."/>
            <person name="Podicherti R."/>
            <person name="Tsui H.-C.T."/>
            <person name="Winkler M.E."/>
        </authorList>
    </citation>
    <scope>NUCLEOTIDE SEQUENCE</scope>
</reference>
<keyword evidence="2" id="KW-0663">Pyridoxal phosphate</keyword>
<dbReference type="Gene3D" id="3.40.640.10">
    <property type="entry name" value="Type I PLP-dependent aspartate aminotransferase-like (Major domain)"/>
    <property type="match status" value="1"/>
</dbReference>
<feature type="non-terminal residue" evidence="3">
    <location>
        <position position="1"/>
    </location>
</feature>
<dbReference type="PANTHER" id="PTHR43713">
    <property type="entry name" value="GLUTAMATE-1-SEMIALDEHYDE 2,1-AMINOMUTASE"/>
    <property type="match status" value="1"/>
</dbReference>